<gene>
    <name evidence="3" type="ORF">A2785_00290</name>
</gene>
<evidence type="ECO:0000256" key="1">
    <source>
        <dbReference type="SAM" id="MobiDB-lite"/>
    </source>
</evidence>
<reference evidence="3 4" key="1">
    <citation type="journal article" date="2016" name="Nat. Commun.">
        <title>Thousands of microbial genomes shed light on interconnected biogeochemical processes in an aquifer system.</title>
        <authorList>
            <person name="Anantharaman K."/>
            <person name="Brown C.T."/>
            <person name="Hug L.A."/>
            <person name="Sharon I."/>
            <person name="Castelle C.J."/>
            <person name="Probst A.J."/>
            <person name="Thomas B.C."/>
            <person name="Singh A."/>
            <person name="Wilkins M.J."/>
            <person name="Karaoz U."/>
            <person name="Brodie E.L."/>
            <person name="Williams K.H."/>
            <person name="Hubbard S.S."/>
            <person name="Banfield J.F."/>
        </authorList>
    </citation>
    <scope>NUCLEOTIDE SEQUENCE [LARGE SCALE GENOMIC DNA]</scope>
</reference>
<feature type="transmembrane region" description="Helical" evidence="2">
    <location>
        <begin position="12"/>
        <end position="30"/>
    </location>
</feature>
<evidence type="ECO:0000313" key="3">
    <source>
        <dbReference type="EMBL" id="OGY16375.1"/>
    </source>
</evidence>
<evidence type="ECO:0000313" key="4">
    <source>
        <dbReference type="Proteomes" id="UP000179069"/>
    </source>
</evidence>
<dbReference type="Proteomes" id="UP000179069">
    <property type="component" value="Unassembled WGS sequence"/>
</dbReference>
<accession>A0A1G1VLV3</accession>
<evidence type="ECO:0000256" key="2">
    <source>
        <dbReference type="SAM" id="Phobius"/>
    </source>
</evidence>
<keyword evidence="2" id="KW-0472">Membrane</keyword>
<dbReference type="AlphaFoldDB" id="A0A1G1VLV3"/>
<organism evidence="3 4">
    <name type="scientific">Candidatus Chisholmbacteria bacterium RIFCSPHIGHO2_01_FULL_49_18</name>
    <dbReference type="NCBI Taxonomy" id="1797590"/>
    <lineage>
        <taxon>Bacteria</taxon>
        <taxon>Candidatus Chisholmiibacteriota</taxon>
    </lineage>
</organism>
<sequence length="99" mass="10895">MVNVLGKFKDNWYIVLVVLIFIFMFGYGVYNNIRERPSAPVSEEMTAEEVPAQESSPAGVVEEMEEATPSAESSPSGEEALEASPAAREELTPPELMEQ</sequence>
<feature type="compositionally biased region" description="Low complexity" evidence="1">
    <location>
        <begin position="67"/>
        <end position="86"/>
    </location>
</feature>
<feature type="region of interest" description="Disordered" evidence="1">
    <location>
        <begin position="39"/>
        <end position="99"/>
    </location>
</feature>
<keyword evidence="2" id="KW-0812">Transmembrane</keyword>
<keyword evidence="2" id="KW-1133">Transmembrane helix</keyword>
<dbReference type="EMBL" id="MHCI01000017">
    <property type="protein sequence ID" value="OGY16375.1"/>
    <property type="molecule type" value="Genomic_DNA"/>
</dbReference>
<name>A0A1G1VLV3_9BACT</name>
<proteinExistence type="predicted"/>
<comment type="caution">
    <text evidence="3">The sequence shown here is derived from an EMBL/GenBank/DDBJ whole genome shotgun (WGS) entry which is preliminary data.</text>
</comment>
<protein>
    <submittedName>
        <fullName evidence="3">Uncharacterized protein</fullName>
    </submittedName>
</protein>